<keyword evidence="3" id="KW-1185">Reference proteome</keyword>
<keyword evidence="1" id="KW-0175">Coiled coil</keyword>
<feature type="region of interest" description="Disordered" evidence="2">
    <location>
        <begin position="210"/>
        <end position="234"/>
    </location>
</feature>
<evidence type="ECO:0000313" key="4">
    <source>
        <dbReference type="RefSeq" id="XP_024879018.1"/>
    </source>
</evidence>
<reference evidence="4" key="1">
    <citation type="submission" date="2025-08" db="UniProtKB">
        <authorList>
            <consortium name="RefSeq"/>
        </authorList>
    </citation>
    <scope>IDENTIFICATION</scope>
    <source>
        <tissue evidence="4">Whole body</tissue>
    </source>
</reference>
<evidence type="ECO:0000256" key="2">
    <source>
        <dbReference type="SAM" id="MobiDB-lite"/>
    </source>
</evidence>
<protein>
    <submittedName>
        <fullName evidence="4">Kinesin-like protein KIF19 isoform X2</fullName>
    </submittedName>
</protein>
<evidence type="ECO:0000256" key="1">
    <source>
        <dbReference type="SAM" id="Coils"/>
    </source>
</evidence>
<dbReference type="RefSeq" id="XP_024879018.1">
    <property type="nucleotide sequence ID" value="XM_025023250.1"/>
</dbReference>
<proteinExistence type="predicted"/>
<sequence length="234" mass="27243">MELDSHLLSLNIAAEQQHSIISHWESRNNSVYRKSRDSSTSRPGTDYQVDEIDDADLLEGDLEDDVAVQQAWTELTEITREQERYAEMRAAAEKELEACRKCSAMLEDQLPSRINSDEERELLALMLRVHELEADKMMLQTERLVKQHELRRRELMLLRYDRQRQISDEIITRQRRIMEAERNIENDAFPEDYSFTSSVSNDWQRGVERANGLVTGSRRRTGGNGIHSSSDSPF</sequence>
<dbReference type="GeneID" id="112459231"/>
<gene>
    <name evidence="4" type="primary">LOC112459231</name>
</gene>
<dbReference type="AlphaFoldDB" id="A0A6J1QBE5"/>
<feature type="coiled-coil region" evidence="1">
    <location>
        <begin position="75"/>
        <end position="135"/>
    </location>
</feature>
<accession>A0A6J1QBE5</accession>
<evidence type="ECO:0000313" key="3">
    <source>
        <dbReference type="Proteomes" id="UP000504618"/>
    </source>
</evidence>
<dbReference type="Proteomes" id="UP000504618">
    <property type="component" value="Unplaced"/>
</dbReference>
<organism evidence="3 4">
    <name type="scientific">Temnothorax curvispinosus</name>
    <dbReference type="NCBI Taxonomy" id="300111"/>
    <lineage>
        <taxon>Eukaryota</taxon>
        <taxon>Metazoa</taxon>
        <taxon>Ecdysozoa</taxon>
        <taxon>Arthropoda</taxon>
        <taxon>Hexapoda</taxon>
        <taxon>Insecta</taxon>
        <taxon>Pterygota</taxon>
        <taxon>Neoptera</taxon>
        <taxon>Endopterygota</taxon>
        <taxon>Hymenoptera</taxon>
        <taxon>Apocrita</taxon>
        <taxon>Aculeata</taxon>
        <taxon>Formicoidea</taxon>
        <taxon>Formicidae</taxon>
        <taxon>Myrmicinae</taxon>
        <taxon>Temnothorax</taxon>
    </lineage>
</organism>
<name>A0A6J1QBE5_9HYME</name>